<dbReference type="PANTHER" id="PTHR34820:SF4">
    <property type="entry name" value="INNER MEMBRANE PROTEIN YEBZ"/>
    <property type="match status" value="1"/>
</dbReference>
<gene>
    <name evidence="8" type="ORF">SSDG_00533</name>
</gene>
<feature type="region of interest" description="Disordered" evidence="5">
    <location>
        <begin position="80"/>
        <end position="101"/>
    </location>
</feature>
<feature type="signal peptide" evidence="6">
    <location>
        <begin position="1"/>
        <end position="42"/>
    </location>
</feature>
<feature type="non-terminal residue" evidence="8">
    <location>
        <position position="101"/>
    </location>
</feature>
<dbReference type="PANTHER" id="PTHR34820">
    <property type="entry name" value="INNER MEMBRANE PROTEIN YEBZ"/>
    <property type="match status" value="1"/>
</dbReference>
<keyword evidence="3 6" id="KW-0732">Signal</keyword>
<protein>
    <recommendedName>
        <fullName evidence="7">CopC domain-containing protein</fullName>
    </recommendedName>
</protein>
<dbReference type="GO" id="GO:0005507">
    <property type="term" value="F:copper ion binding"/>
    <property type="evidence" value="ECO:0007669"/>
    <property type="project" value="InterPro"/>
</dbReference>
<feature type="chain" id="PRO_5002831253" description="CopC domain-containing protein" evidence="6">
    <location>
        <begin position="43"/>
        <end position="101"/>
    </location>
</feature>
<feature type="domain" description="CopC" evidence="7">
    <location>
        <begin position="41"/>
        <end position="86"/>
    </location>
</feature>
<evidence type="ECO:0000256" key="1">
    <source>
        <dbReference type="ARBA" id="ARBA00004196"/>
    </source>
</evidence>
<proteinExistence type="predicted"/>
<sequence length="101" mass="9980">MMTATAPRFGRFPVRVLLAVTVLAGTLLGALLAGASPAAAHAALTGSNPKDGAVVATAPKEVTLTFSEQIAMGDDSIRVLEPSASAPTPPRSAISAPGGTV</sequence>
<dbReference type="InterPro" id="IPR014756">
    <property type="entry name" value="Ig_E-set"/>
</dbReference>
<evidence type="ECO:0000256" key="5">
    <source>
        <dbReference type="SAM" id="MobiDB-lite"/>
    </source>
</evidence>
<dbReference type="EMBL" id="CM000950">
    <property type="protein sequence ID" value="EDY62215.2"/>
    <property type="molecule type" value="Genomic_DNA"/>
</dbReference>
<evidence type="ECO:0000256" key="6">
    <source>
        <dbReference type="SAM" id="SignalP"/>
    </source>
</evidence>
<dbReference type="Pfam" id="PF04234">
    <property type="entry name" value="CopC"/>
    <property type="match status" value="1"/>
</dbReference>
<feature type="compositionally biased region" description="Low complexity" evidence="5">
    <location>
        <begin position="82"/>
        <end position="101"/>
    </location>
</feature>
<evidence type="ECO:0000256" key="4">
    <source>
        <dbReference type="ARBA" id="ARBA00023008"/>
    </source>
</evidence>
<dbReference type="InterPro" id="IPR014755">
    <property type="entry name" value="Cu-Rt/internalin_Ig-like"/>
</dbReference>
<dbReference type="Proteomes" id="UP000002805">
    <property type="component" value="Chromosome"/>
</dbReference>
<keyword evidence="9" id="KW-1185">Reference proteome</keyword>
<name>B5H5V4_STRE2</name>
<evidence type="ECO:0000313" key="9">
    <source>
        <dbReference type="Proteomes" id="UP000002805"/>
    </source>
</evidence>
<dbReference type="AlphaFoldDB" id="B5H5V4"/>
<dbReference type="GO" id="GO:0030313">
    <property type="term" value="C:cell envelope"/>
    <property type="evidence" value="ECO:0007669"/>
    <property type="project" value="UniProtKB-SubCell"/>
</dbReference>
<dbReference type="GO" id="GO:0006825">
    <property type="term" value="P:copper ion transport"/>
    <property type="evidence" value="ECO:0007669"/>
    <property type="project" value="InterPro"/>
</dbReference>
<evidence type="ECO:0000313" key="8">
    <source>
        <dbReference type="EMBL" id="EDY62215.2"/>
    </source>
</evidence>
<dbReference type="HOGENOM" id="CLU_2297812_0_0_11"/>
<comment type="subcellular location">
    <subcellularLocation>
        <location evidence="1">Cell envelope</location>
    </subcellularLocation>
</comment>
<accession>B5H5V4</accession>
<dbReference type="GO" id="GO:0042597">
    <property type="term" value="C:periplasmic space"/>
    <property type="evidence" value="ECO:0007669"/>
    <property type="project" value="InterPro"/>
</dbReference>
<evidence type="ECO:0000256" key="3">
    <source>
        <dbReference type="ARBA" id="ARBA00022729"/>
    </source>
</evidence>
<keyword evidence="2" id="KW-0479">Metal-binding</keyword>
<keyword evidence="4" id="KW-0186">Copper</keyword>
<dbReference type="GO" id="GO:0046688">
    <property type="term" value="P:response to copper ion"/>
    <property type="evidence" value="ECO:0007669"/>
    <property type="project" value="InterPro"/>
</dbReference>
<dbReference type="SUPFAM" id="SSF81296">
    <property type="entry name" value="E set domains"/>
    <property type="match status" value="1"/>
</dbReference>
<dbReference type="Gene3D" id="2.60.40.1220">
    <property type="match status" value="1"/>
</dbReference>
<dbReference type="InterPro" id="IPR032694">
    <property type="entry name" value="CopC/D"/>
</dbReference>
<dbReference type="InterPro" id="IPR007348">
    <property type="entry name" value="CopC_dom"/>
</dbReference>
<organism evidence="8 9">
    <name type="scientific">Streptomyces pristinaespiralis (strain ATCC 25486 / DSM 40338 / CBS 914.69 / JCM 4507 / KCC S-0507 / NBRC 13074 / NRRL 2958 / 5647)</name>
    <dbReference type="NCBI Taxonomy" id="457429"/>
    <lineage>
        <taxon>Bacteria</taxon>
        <taxon>Bacillati</taxon>
        <taxon>Actinomycetota</taxon>
        <taxon>Actinomycetes</taxon>
        <taxon>Kitasatosporales</taxon>
        <taxon>Streptomycetaceae</taxon>
        <taxon>Streptomyces</taxon>
    </lineage>
</organism>
<evidence type="ECO:0000256" key="2">
    <source>
        <dbReference type="ARBA" id="ARBA00022723"/>
    </source>
</evidence>
<reference evidence="9" key="1">
    <citation type="submission" date="2008-02" db="EMBL/GenBank/DDBJ databases">
        <authorList>
            <consortium name="The Broad Institute Genome Sequencing Platform"/>
            <person name="Fischbach M."/>
            <person name="Ward D."/>
            <person name="Young S."/>
            <person name="Jaffe D."/>
            <person name="Gnerre S."/>
            <person name="Berlin A."/>
            <person name="Heiman D."/>
            <person name="Hepburn T."/>
            <person name="Sykes S."/>
            <person name="Alvarado L."/>
            <person name="Kodira C.D."/>
            <person name="Straight P."/>
            <person name="Clardy J."/>
            <person name="Hung D."/>
            <person name="Kolter R."/>
            <person name="Mekalanos J."/>
            <person name="Walker S."/>
            <person name="Walsh C.T."/>
            <person name="Lander E."/>
            <person name="Galagan J."/>
            <person name="Nusbaum C."/>
            <person name="Birren B."/>
        </authorList>
    </citation>
    <scope>NUCLEOTIDE SEQUENCE [LARGE SCALE GENOMIC DNA]</scope>
    <source>
        <strain evidence="9">ATCC 25486 / DSM 40338 / CBS 914.69 / JCM 4507 / NBRC 13074 / NRRL 2958 / 5647</strain>
    </source>
</reference>
<reference evidence="9" key="2">
    <citation type="submission" date="2009-10" db="EMBL/GenBank/DDBJ databases">
        <title>The genome sequence of Streptomyces pristinaespiralis strain ATCC 25486.</title>
        <authorList>
            <consortium name="The Broad Institute Genome Sequencing Platform"/>
            <consortium name="Broad Institute Microbial Sequencing Center"/>
            <person name="Fischbach M."/>
            <person name="Godfrey P."/>
            <person name="Ward D."/>
            <person name="Young S."/>
            <person name="Zeng Q."/>
            <person name="Koehrsen M."/>
            <person name="Alvarado L."/>
            <person name="Berlin A.M."/>
            <person name="Bochicchio J."/>
            <person name="Borenstein D."/>
            <person name="Chapman S.B."/>
            <person name="Chen Z."/>
            <person name="Engels R."/>
            <person name="Freedman E."/>
            <person name="Gellesch M."/>
            <person name="Goldberg J."/>
            <person name="Griggs A."/>
            <person name="Gujja S."/>
            <person name="Heilman E.R."/>
            <person name="Heiman D.I."/>
            <person name="Hepburn T.A."/>
            <person name="Howarth C."/>
            <person name="Jen D."/>
            <person name="Larson L."/>
            <person name="Lewis B."/>
            <person name="Mehta T."/>
            <person name="Park D."/>
            <person name="Pearson M."/>
            <person name="Richards J."/>
            <person name="Roberts A."/>
            <person name="Saif S."/>
            <person name="Shea T.D."/>
            <person name="Shenoy N."/>
            <person name="Sisk P."/>
            <person name="Stolte C."/>
            <person name="Sykes S.N."/>
            <person name="Thomson T."/>
            <person name="Walk T."/>
            <person name="White J."/>
            <person name="Yandava C."/>
            <person name="Straight P."/>
            <person name="Clardy J."/>
            <person name="Hung D."/>
            <person name="Kolter R."/>
            <person name="Mekalanos J."/>
            <person name="Walker S."/>
            <person name="Walsh C.T."/>
            <person name="Wieland-Brown L.C."/>
            <person name="Haas B."/>
            <person name="Nusbaum C."/>
            <person name="Birren B."/>
        </authorList>
    </citation>
    <scope>NUCLEOTIDE SEQUENCE [LARGE SCALE GENOMIC DNA]</scope>
    <source>
        <strain evidence="9">ATCC 25486 / DSM 40338 / CBS 914.69 / JCM 4507 / NBRC 13074 / NRRL 2958 / 5647</strain>
    </source>
</reference>
<dbReference type="GO" id="GO:0005886">
    <property type="term" value="C:plasma membrane"/>
    <property type="evidence" value="ECO:0007669"/>
    <property type="project" value="TreeGrafter"/>
</dbReference>
<evidence type="ECO:0000259" key="7">
    <source>
        <dbReference type="Pfam" id="PF04234"/>
    </source>
</evidence>